<name>A0AAV3R7E8_LITER</name>
<evidence type="ECO:0000256" key="1">
    <source>
        <dbReference type="SAM" id="MobiDB-lite"/>
    </source>
</evidence>
<reference evidence="2 3" key="1">
    <citation type="submission" date="2024-01" db="EMBL/GenBank/DDBJ databases">
        <title>The complete chloroplast genome sequence of Lithospermum erythrorhizon: insights into the phylogenetic relationship among Boraginaceae species and the maternal lineages of purple gromwells.</title>
        <authorList>
            <person name="Okada T."/>
            <person name="Watanabe K."/>
        </authorList>
    </citation>
    <scope>NUCLEOTIDE SEQUENCE [LARGE SCALE GENOMIC DNA]</scope>
</reference>
<organism evidence="2 3">
    <name type="scientific">Lithospermum erythrorhizon</name>
    <name type="common">Purple gromwell</name>
    <name type="synonym">Lithospermum officinale var. erythrorhizon</name>
    <dbReference type="NCBI Taxonomy" id="34254"/>
    <lineage>
        <taxon>Eukaryota</taxon>
        <taxon>Viridiplantae</taxon>
        <taxon>Streptophyta</taxon>
        <taxon>Embryophyta</taxon>
        <taxon>Tracheophyta</taxon>
        <taxon>Spermatophyta</taxon>
        <taxon>Magnoliopsida</taxon>
        <taxon>eudicotyledons</taxon>
        <taxon>Gunneridae</taxon>
        <taxon>Pentapetalae</taxon>
        <taxon>asterids</taxon>
        <taxon>lamiids</taxon>
        <taxon>Boraginales</taxon>
        <taxon>Boraginaceae</taxon>
        <taxon>Boraginoideae</taxon>
        <taxon>Lithospermeae</taxon>
        <taxon>Lithospermum</taxon>
    </lineage>
</organism>
<evidence type="ECO:0000313" key="2">
    <source>
        <dbReference type="EMBL" id="GAA0171789.1"/>
    </source>
</evidence>
<protein>
    <submittedName>
        <fullName evidence="2">Uncharacterized protein</fullName>
    </submittedName>
</protein>
<sequence length="188" mass="21735">MELSITENKGYVPSTPAASYSKAKYEIRMPKEASKLEKKEVDAVNSKTTKFSFKTKKVNRPIDKHEQDKPKTGKEPSVTHSRPMGAVTWRYPIKREVVFLERTRLEESHFRKQPHKLVHKSYWKRVSPPTEQKTEQYHSLHITVEEGELLPEDATNAPPGLEEDVKITVDELKEVNLGIYLLGHIKRC</sequence>
<gene>
    <name evidence="2" type="ORF">LIER_25743</name>
</gene>
<feature type="region of interest" description="Disordered" evidence="1">
    <location>
        <begin position="52"/>
        <end position="82"/>
    </location>
</feature>
<keyword evidence="3" id="KW-1185">Reference proteome</keyword>
<accession>A0AAV3R7E8</accession>
<dbReference type="AlphaFoldDB" id="A0AAV3R7E8"/>
<feature type="compositionally biased region" description="Basic and acidic residues" evidence="1">
    <location>
        <begin position="60"/>
        <end position="74"/>
    </location>
</feature>
<comment type="caution">
    <text evidence="2">The sequence shown here is derived from an EMBL/GenBank/DDBJ whole genome shotgun (WGS) entry which is preliminary data.</text>
</comment>
<evidence type="ECO:0000313" key="3">
    <source>
        <dbReference type="Proteomes" id="UP001454036"/>
    </source>
</evidence>
<dbReference type="Proteomes" id="UP001454036">
    <property type="component" value="Unassembled WGS sequence"/>
</dbReference>
<proteinExistence type="predicted"/>
<dbReference type="EMBL" id="BAABME010007825">
    <property type="protein sequence ID" value="GAA0171789.1"/>
    <property type="molecule type" value="Genomic_DNA"/>
</dbReference>